<dbReference type="Proteomes" id="UP000652761">
    <property type="component" value="Unassembled WGS sequence"/>
</dbReference>
<feature type="transmembrane region" description="Helical" evidence="1">
    <location>
        <begin position="26"/>
        <end position="47"/>
    </location>
</feature>
<dbReference type="AlphaFoldDB" id="A0A843WBC6"/>
<protein>
    <submittedName>
        <fullName evidence="2">Uncharacterized protein</fullName>
    </submittedName>
</protein>
<sequence>MAAENSRPLVHHPPCSTPAPPFPSLGFGWVFMLFPSLGCSSFFASGLQEERRGGTRGAAASAERRREESAERGYLRGGFMSAGFTDLFLSAFPADLKKPLPLCASSAVSSTALLGFGTSSAPSSVVEAFPLALVSCMRSTGKGAETGSMRLPSLRCGFGVKYFGFLHMRRCGFLFLFLRGART</sequence>
<evidence type="ECO:0000256" key="1">
    <source>
        <dbReference type="SAM" id="Phobius"/>
    </source>
</evidence>
<keyword evidence="1" id="KW-0812">Transmembrane</keyword>
<comment type="caution">
    <text evidence="2">The sequence shown here is derived from an EMBL/GenBank/DDBJ whole genome shotgun (WGS) entry which is preliminary data.</text>
</comment>
<proteinExistence type="predicted"/>
<accession>A0A843WBC6</accession>
<evidence type="ECO:0000313" key="3">
    <source>
        <dbReference type="Proteomes" id="UP000652761"/>
    </source>
</evidence>
<keyword evidence="1" id="KW-0472">Membrane</keyword>
<keyword evidence="3" id="KW-1185">Reference proteome</keyword>
<keyword evidence="1" id="KW-1133">Transmembrane helix</keyword>
<organism evidence="2 3">
    <name type="scientific">Colocasia esculenta</name>
    <name type="common">Wild taro</name>
    <name type="synonym">Arum esculentum</name>
    <dbReference type="NCBI Taxonomy" id="4460"/>
    <lineage>
        <taxon>Eukaryota</taxon>
        <taxon>Viridiplantae</taxon>
        <taxon>Streptophyta</taxon>
        <taxon>Embryophyta</taxon>
        <taxon>Tracheophyta</taxon>
        <taxon>Spermatophyta</taxon>
        <taxon>Magnoliopsida</taxon>
        <taxon>Liliopsida</taxon>
        <taxon>Araceae</taxon>
        <taxon>Aroideae</taxon>
        <taxon>Colocasieae</taxon>
        <taxon>Colocasia</taxon>
    </lineage>
</organism>
<reference evidence="2" key="1">
    <citation type="submission" date="2017-07" db="EMBL/GenBank/DDBJ databases">
        <title>Taro Niue Genome Assembly and Annotation.</title>
        <authorList>
            <person name="Atibalentja N."/>
            <person name="Keating K."/>
            <person name="Fields C.J."/>
        </authorList>
    </citation>
    <scope>NUCLEOTIDE SEQUENCE</scope>
    <source>
        <strain evidence="2">Niue_2</strain>
        <tissue evidence="2">Leaf</tissue>
    </source>
</reference>
<dbReference type="EMBL" id="NMUH01003272">
    <property type="protein sequence ID" value="MQM04727.1"/>
    <property type="molecule type" value="Genomic_DNA"/>
</dbReference>
<name>A0A843WBC6_COLES</name>
<dbReference type="OrthoDB" id="10645077at2759"/>
<evidence type="ECO:0000313" key="2">
    <source>
        <dbReference type="EMBL" id="MQM04727.1"/>
    </source>
</evidence>
<gene>
    <name evidence="2" type="ORF">Taro_037535</name>
</gene>